<reference evidence="3 4" key="1">
    <citation type="submission" date="2016-10" db="EMBL/GenBank/DDBJ databases">
        <title>Genome sequence of the basidiomycete white-rot fungus Trametes pubescens.</title>
        <authorList>
            <person name="Makela M.R."/>
            <person name="Granchi Z."/>
            <person name="Peng M."/>
            <person name="De Vries R.P."/>
            <person name="Grigoriev I."/>
            <person name="Riley R."/>
            <person name="Hilden K."/>
        </authorList>
    </citation>
    <scope>NUCLEOTIDE SEQUENCE [LARGE SCALE GENOMIC DNA]</scope>
    <source>
        <strain evidence="3 4">FBCC735</strain>
    </source>
</reference>
<keyword evidence="4" id="KW-1185">Reference proteome</keyword>
<feature type="compositionally biased region" description="Basic and acidic residues" evidence="1">
    <location>
        <begin position="33"/>
        <end position="58"/>
    </location>
</feature>
<dbReference type="Pfam" id="PF04046">
    <property type="entry name" value="PSP"/>
    <property type="match status" value="1"/>
</dbReference>
<protein>
    <submittedName>
        <fullName evidence="3">Pre-mRNA-splicing factor sap145</fullName>
    </submittedName>
</protein>
<evidence type="ECO:0000259" key="2">
    <source>
        <dbReference type="SMART" id="SM00581"/>
    </source>
</evidence>
<sequence length="603" mass="67338">MASVATAPATNGIHTNGKIKSKNQLRRLKAKQKKAEEKSVKEEVNGDHTQEPEVKMEVDEPQNFEYVSEPLDIKDPALEAFSDVFARFKPPPESTLQTRDGDPSKGEIIYSDDDMASEGDSDSEEKKPLSKKKARKMNRLTVAELKQLVKKPEVVEWTDVTASDPRLLLHLKSYRNTVPIPAHWSAKRDYLQGKRGIEKPPFQLPSYIADTGIATMRDAIKEKEANMTLKAKTRERVQPKMGKVDIDYQKLHDAFFKFMTKPNVTGFGEMYYEGKEFETQLKHKRPGELSPELVEALSIPPLAPPPWLISMQRFGPPPSYPTLRIPGLNAPIPEGAQWGFHPGGWGKPPLDEYNRPLYGDVFGVLPKNTDADMGEPVDRTLWGELEPEEEEEEESEEESEEEEEEEEQQDTPAGGIQTPSGMETPSGMASVVSTVAGGLETPDFLELRKSSARAPSEATDSGPRSLYQVVPEKQTSVRGLMGSERGYDVSAVAGNGAIPVLGDERGTKVSTVNQFIHVCPIVSNVPTYQRRHNGVDVSIDAAELDGMSTEDLRRKYDQHARGNAGVPGQRTEDFSDMIGKEMSKRKQKAETDRERRKEKDFKF</sequence>
<name>A0A1M2VEU9_TRAPU</name>
<dbReference type="GO" id="GO:0005634">
    <property type="term" value="C:nucleus"/>
    <property type="evidence" value="ECO:0007669"/>
    <property type="project" value="InterPro"/>
</dbReference>
<feature type="region of interest" description="Disordered" evidence="1">
    <location>
        <begin position="85"/>
        <end position="135"/>
    </location>
</feature>
<dbReference type="InterPro" id="IPR007180">
    <property type="entry name" value="DUF382"/>
</dbReference>
<feature type="compositionally biased region" description="Acidic residues" evidence="1">
    <location>
        <begin position="385"/>
        <end position="409"/>
    </location>
</feature>
<dbReference type="AlphaFoldDB" id="A0A1M2VEU9"/>
<dbReference type="STRING" id="154538.A0A1M2VEU9"/>
<evidence type="ECO:0000313" key="3">
    <source>
        <dbReference type="EMBL" id="OJT06100.1"/>
    </source>
</evidence>
<feature type="compositionally biased region" description="Acidic residues" evidence="1">
    <location>
        <begin position="110"/>
        <end position="123"/>
    </location>
</feature>
<evidence type="ECO:0000256" key="1">
    <source>
        <dbReference type="SAM" id="MobiDB-lite"/>
    </source>
</evidence>
<dbReference type="EMBL" id="MNAD01001353">
    <property type="protein sequence ID" value="OJT06100.1"/>
    <property type="molecule type" value="Genomic_DNA"/>
</dbReference>
<evidence type="ECO:0000313" key="4">
    <source>
        <dbReference type="Proteomes" id="UP000184267"/>
    </source>
</evidence>
<dbReference type="Pfam" id="PF04037">
    <property type="entry name" value="DUF382"/>
    <property type="match status" value="1"/>
</dbReference>
<comment type="caution">
    <text evidence="3">The sequence shown here is derived from an EMBL/GenBank/DDBJ whole genome shotgun (WGS) entry which is preliminary data.</text>
</comment>
<dbReference type="SMART" id="SM00581">
    <property type="entry name" value="PSP"/>
    <property type="match status" value="1"/>
</dbReference>
<accession>A0A1M2VEU9</accession>
<organism evidence="3 4">
    <name type="scientific">Trametes pubescens</name>
    <name type="common">White-rot fungus</name>
    <dbReference type="NCBI Taxonomy" id="154538"/>
    <lineage>
        <taxon>Eukaryota</taxon>
        <taxon>Fungi</taxon>
        <taxon>Dikarya</taxon>
        <taxon>Basidiomycota</taxon>
        <taxon>Agaricomycotina</taxon>
        <taxon>Agaricomycetes</taxon>
        <taxon>Polyporales</taxon>
        <taxon>Polyporaceae</taxon>
        <taxon>Trametes</taxon>
    </lineage>
</organism>
<feature type="compositionally biased region" description="Basic and acidic residues" evidence="1">
    <location>
        <begin position="570"/>
        <end position="603"/>
    </location>
</feature>
<dbReference type="Proteomes" id="UP000184267">
    <property type="component" value="Unassembled WGS sequence"/>
</dbReference>
<dbReference type="PANTHER" id="PTHR12785:SF6">
    <property type="entry name" value="SPLICING FACTOR 3B SUBUNIT 2"/>
    <property type="match status" value="1"/>
</dbReference>
<dbReference type="OrthoDB" id="10260794at2759"/>
<feature type="domain" description="PSP proline-rich" evidence="2">
    <location>
        <begin position="281"/>
        <end position="334"/>
    </location>
</feature>
<feature type="compositionally biased region" description="Basic residues" evidence="1">
    <location>
        <begin position="17"/>
        <end position="32"/>
    </location>
</feature>
<feature type="region of interest" description="Disordered" evidence="1">
    <location>
        <begin position="381"/>
        <end position="428"/>
    </location>
</feature>
<dbReference type="PANTHER" id="PTHR12785">
    <property type="entry name" value="SPLICING FACTOR 3B"/>
    <property type="match status" value="1"/>
</dbReference>
<dbReference type="InterPro" id="IPR006568">
    <property type="entry name" value="PSP_pro-rich"/>
</dbReference>
<gene>
    <name evidence="3" type="ORF">TRAPUB_3035</name>
</gene>
<proteinExistence type="predicted"/>
<feature type="region of interest" description="Disordered" evidence="1">
    <location>
        <begin position="558"/>
        <end position="603"/>
    </location>
</feature>
<dbReference type="InterPro" id="IPR052584">
    <property type="entry name" value="U2_snRNP_Complex_Component"/>
</dbReference>
<dbReference type="OMA" id="KGEPIGQ"/>
<feature type="region of interest" description="Disordered" evidence="1">
    <location>
        <begin position="1"/>
        <end position="60"/>
    </location>
</feature>